<protein>
    <submittedName>
        <fullName evidence="5">HTH-type transcriptional regulator Ptr1</fullName>
    </submittedName>
</protein>
<gene>
    <name evidence="5" type="primary">ptr1</name>
    <name evidence="5" type="ORF">CHKLHMKO_00191</name>
</gene>
<dbReference type="SUPFAM" id="SSF46785">
    <property type="entry name" value="Winged helix' DNA-binding domain"/>
    <property type="match status" value="1"/>
</dbReference>
<dbReference type="Pfam" id="PF01037">
    <property type="entry name" value="AsnC_trans_reg"/>
    <property type="match status" value="1"/>
</dbReference>
<sequence length="146" mass="16078">MDELDKKILKELQLNSRKSFTNIAQNLGVTTATVSDRVKKLTEKGIICGYTTILNTYKLGMITLIAKIKVMPGHNIEDVGKEVAGLYETCCVHHVTGNFDLLVISKCAGHENCGCIIEEIKEVDGVETVDTEIVLKTLKEAVKVEL</sequence>
<dbReference type="InterPro" id="IPR050684">
    <property type="entry name" value="HTH-Siroheme_Decarb"/>
</dbReference>
<dbReference type="EMBL" id="CAJHIO010000008">
    <property type="protein sequence ID" value="CAD6491788.1"/>
    <property type="molecule type" value="Genomic_DNA"/>
</dbReference>
<proteinExistence type="predicted"/>
<name>A0A811T7F5_9EURY</name>
<dbReference type="CDD" id="cd00090">
    <property type="entry name" value="HTH_ARSR"/>
    <property type="match status" value="1"/>
</dbReference>
<evidence type="ECO:0000256" key="1">
    <source>
        <dbReference type="ARBA" id="ARBA00023015"/>
    </source>
</evidence>
<dbReference type="Gene3D" id="3.30.70.920">
    <property type="match status" value="1"/>
</dbReference>
<keyword evidence="3" id="KW-0804">Transcription</keyword>
<dbReference type="InterPro" id="IPR011008">
    <property type="entry name" value="Dimeric_a/b-barrel"/>
</dbReference>
<dbReference type="InterPro" id="IPR011991">
    <property type="entry name" value="ArsR-like_HTH"/>
</dbReference>
<evidence type="ECO:0000256" key="3">
    <source>
        <dbReference type="ARBA" id="ARBA00023163"/>
    </source>
</evidence>
<evidence type="ECO:0000259" key="4">
    <source>
        <dbReference type="PROSITE" id="PS50956"/>
    </source>
</evidence>
<keyword evidence="1" id="KW-0805">Transcription regulation</keyword>
<dbReference type="Proteomes" id="UP000610373">
    <property type="component" value="Unassembled WGS sequence"/>
</dbReference>
<accession>A0A811T7F5</accession>
<dbReference type="Pfam" id="PF13412">
    <property type="entry name" value="HTH_24"/>
    <property type="match status" value="1"/>
</dbReference>
<dbReference type="AlphaFoldDB" id="A0A811T7F5"/>
<dbReference type="PROSITE" id="PS50956">
    <property type="entry name" value="HTH_ASNC_2"/>
    <property type="match status" value="1"/>
</dbReference>
<evidence type="ECO:0000313" key="6">
    <source>
        <dbReference type="Proteomes" id="UP000610373"/>
    </source>
</evidence>
<dbReference type="SUPFAM" id="SSF54909">
    <property type="entry name" value="Dimeric alpha+beta barrel"/>
    <property type="match status" value="1"/>
</dbReference>
<comment type="caution">
    <text evidence="5">The sequence shown here is derived from an EMBL/GenBank/DDBJ whole genome shotgun (WGS) entry which is preliminary data.</text>
</comment>
<dbReference type="InterPro" id="IPR019888">
    <property type="entry name" value="Tscrpt_reg_AsnC-like"/>
</dbReference>
<evidence type="ECO:0000256" key="2">
    <source>
        <dbReference type="ARBA" id="ARBA00023125"/>
    </source>
</evidence>
<dbReference type="SMART" id="SM00344">
    <property type="entry name" value="HTH_ASNC"/>
    <property type="match status" value="1"/>
</dbReference>
<dbReference type="PROSITE" id="PS00519">
    <property type="entry name" value="HTH_ASNC_1"/>
    <property type="match status" value="1"/>
</dbReference>
<evidence type="ECO:0000313" key="5">
    <source>
        <dbReference type="EMBL" id="CAD6491788.1"/>
    </source>
</evidence>
<keyword evidence="2" id="KW-0238">DNA-binding</keyword>
<dbReference type="Gene3D" id="1.10.10.10">
    <property type="entry name" value="Winged helix-like DNA-binding domain superfamily/Winged helix DNA-binding domain"/>
    <property type="match status" value="1"/>
</dbReference>
<feature type="domain" description="HTH asnC-type" evidence="4">
    <location>
        <begin position="1"/>
        <end position="62"/>
    </location>
</feature>
<organism evidence="5 6">
    <name type="scientific">Candidatus Argoarchaeum ethanivorans</name>
    <dbReference type="NCBI Taxonomy" id="2608793"/>
    <lineage>
        <taxon>Archaea</taxon>
        <taxon>Methanobacteriati</taxon>
        <taxon>Methanobacteriota</taxon>
        <taxon>Stenosarchaea group</taxon>
        <taxon>Methanomicrobia</taxon>
        <taxon>Methanosarcinales</taxon>
        <taxon>Methanosarcinales incertae sedis</taxon>
        <taxon>GOM Arc I cluster</taxon>
        <taxon>Candidatus Argoarchaeum</taxon>
    </lineage>
</organism>
<dbReference type="PRINTS" id="PR00033">
    <property type="entry name" value="HTHASNC"/>
</dbReference>
<dbReference type="GO" id="GO:0043565">
    <property type="term" value="F:sequence-specific DNA binding"/>
    <property type="evidence" value="ECO:0007669"/>
    <property type="project" value="InterPro"/>
</dbReference>
<dbReference type="InterPro" id="IPR019885">
    <property type="entry name" value="Tscrpt_reg_HTH_AsnC-type_CS"/>
</dbReference>
<reference evidence="5" key="1">
    <citation type="submission" date="2020-10" db="EMBL/GenBank/DDBJ databases">
        <authorList>
            <person name="Hahn C.J."/>
            <person name="Laso-Perez R."/>
            <person name="Vulcano F."/>
            <person name="Vaziourakis K.-M."/>
            <person name="Stokke R."/>
            <person name="Steen I.H."/>
            <person name="Teske A."/>
            <person name="Boetius A."/>
            <person name="Liebeke M."/>
            <person name="Amann R."/>
            <person name="Knittel K."/>
        </authorList>
    </citation>
    <scope>NUCLEOTIDE SEQUENCE</scope>
    <source>
        <strain evidence="5">Gfbio:e3339647-f889-4370-9287-4fb5cb688e4c:AG392O15_GoMArc1</strain>
    </source>
</reference>
<dbReference type="InterPro" id="IPR036388">
    <property type="entry name" value="WH-like_DNA-bd_sf"/>
</dbReference>
<dbReference type="InterPro" id="IPR036390">
    <property type="entry name" value="WH_DNA-bd_sf"/>
</dbReference>
<dbReference type="InterPro" id="IPR000485">
    <property type="entry name" value="AsnC-type_HTH_dom"/>
</dbReference>
<dbReference type="InterPro" id="IPR019887">
    <property type="entry name" value="Tscrpt_reg_AsnC/Lrp_C"/>
</dbReference>
<dbReference type="PANTHER" id="PTHR43413">
    <property type="entry name" value="TRANSCRIPTIONAL REGULATOR, ASNC FAMILY"/>
    <property type="match status" value="1"/>
</dbReference>
<dbReference type="PANTHER" id="PTHR43413:SF6">
    <property type="entry name" value="REGULATORY PROTEIN ASNC"/>
    <property type="match status" value="1"/>
</dbReference>